<keyword evidence="5" id="KW-1185">Reference proteome</keyword>
<dbReference type="PANTHER" id="PTHR21258">
    <property type="entry name" value="DOCKING PROTEIN RELATED"/>
    <property type="match status" value="1"/>
</dbReference>
<dbReference type="GO" id="GO:0043410">
    <property type="term" value="P:positive regulation of MAPK cascade"/>
    <property type="evidence" value="ECO:0007669"/>
    <property type="project" value="TreeGrafter"/>
</dbReference>
<name>A0AAV7BNM9_ENGPU</name>
<organism evidence="4 5">
    <name type="scientific">Engystomops pustulosus</name>
    <name type="common">Tungara frog</name>
    <name type="synonym">Physalaemus pustulosus</name>
    <dbReference type="NCBI Taxonomy" id="76066"/>
    <lineage>
        <taxon>Eukaryota</taxon>
        <taxon>Metazoa</taxon>
        <taxon>Chordata</taxon>
        <taxon>Craniata</taxon>
        <taxon>Vertebrata</taxon>
        <taxon>Euteleostomi</taxon>
        <taxon>Amphibia</taxon>
        <taxon>Batrachia</taxon>
        <taxon>Anura</taxon>
        <taxon>Neobatrachia</taxon>
        <taxon>Hyloidea</taxon>
        <taxon>Leptodactylidae</taxon>
        <taxon>Leiuperinae</taxon>
        <taxon>Engystomops</taxon>
    </lineage>
</organism>
<feature type="domain" description="PH" evidence="2">
    <location>
        <begin position="4"/>
        <end position="115"/>
    </location>
</feature>
<evidence type="ECO:0000313" key="4">
    <source>
        <dbReference type="EMBL" id="KAG8574128.1"/>
    </source>
</evidence>
<feature type="compositionally biased region" description="Polar residues" evidence="1">
    <location>
        <begin position="283"/>
        <end position="294"/>
    </location>
</feature>
<dbReference type="Gene3D" id="2.30.29.30">
    <property type="entry name" value="Pleckstrin-homology domain (PH domain)/Phosphotyrosine-binding domain (PTB)"/>
    <property type="match status" value="2"/>
</dbReference>
<dbReference type="InterPro" id="IPR050996">
    <property type="entry name" value="Docking_Protein_DOK"/>
</dbReference>
<dbReference type="GO" id="GO:0007265">
    <property type="term" value="P:Ras protein signal transduction"/>
    <property type="evidence" value="ECO:0007669"/>
    <property type="project" value="TreeGrafter"/>
</dbReference>
<dbReference type="GO" id="GO:0007169">
    <property type="term" value="P:cell surface receptor protein tyrosine kinase signaling pathway"/>
    <property type="evidence" value="ECO:0007669"/>
    <property type="project" value="TreeGrafter"/>
</dbReference>
<feature type="region of interest" description="Disordered" evidence="1">
    <location>
        <begin position="389"/>
        <end position="422"/>
    </location>
</feature>
<dbReference type="Pfam" id="PF02174">
    <property type="entry name" value="IRS"/>
    <property type="match status" value="1"/>
</dbReference>
<dbReference type="InterPro" id="IPR002404">
    <property type="entry name" value="IRS_PTB"/>
</dbReference>
<evidence type="ECO:0000313" key="5">
    <source>
        <dbReference type="Proteomes" id="UP000824782"/>
    </source>
</evidence>
<dbReference type="SUPFAM" id="SSF50729">
    <property type="entry name" value="PH domain-like"/>
    <property type="match status" value="2"/>
</dbReference>
<proteinExistence type="predicted"/>
<evidence type="ECO:0000256" key="1">
    <source>
        <dbReference type="SAM" id="MobiDB-lite"/>
    </source>
</evidence>
<reference evidence="4" key="1">
    <citation type="thesis" date="2020" institute="ProQuest LLC" country="789 East Eisenhower Parkway, Ann Arbor, MI, USA">
        <title>Comparative Genomics and Chromosome Evolution.</title>
        <authorList>
            <person name="Mudd A.B."/>
        </authorList>
    </citation>
    <scope>NUCLEOTIDE SEQUENCE</scope>
    <source>
        <strain evidence="4">237g6f4</strain>
        <tissue evidence="4">Blood</tissue>
    </source>
</reference>
<dbReference type="InterPro" id="IPR011993">
    <property type="entry name" value="PH-like_dom_sf"/>
</dbReference>
<dbReference type="EMBL" id="WNYA01000004">
    <property type="protein sequence ID" value="KAG8574127.1"/>
    <property type="molecule type" value="Genomic_DNA"/>
</dbReference>
<gene>
    <name evidence="4" type="ORF">GDO81_009060</name>
</gene>
<protein>
    <recommendedName>
        <fullName evidence="6">Docking protein 2</fullName>
    </recommendedName>
</protein>
<feature type="region of interest" description="Disordered" evidence="1">
    <location>
        <begin position="248"/>
        <end position="296"/>
    </location>
</feature>
<evidence type="ECO:0000259" key="3">
    <source>
        <dbReference type="PROSITE" id="PS51064"/>
    </source>
</evidence>
<evidence type="ECO:0008006" key="6">
    <source>
        <dbReference type="Google" id="ProtNLM"/>
    </source>
</evidence>
<feature type="domain" description="IRS-type PTB" evidence="3">
    <location>
        <begin position="150"/>
        <end position="254"/>
    </location>
</feature>
<dbReference type="EMBL" id="WNYA01000004">
    <property type="protein sequence ID" value="KAG8574128.1"/>
    <property type="molecule type" value="Genomic_DNA"/>
</dbReference>
<sequence length="422" mass="47270">MDGGLVKQGALYVQHQQRFGKKWKRVWAQLYEATSSGLARLEMYEGTQPPETGRKQECWKLLQLSECVSLSDRCGESCPKDTRAFSIETAQRVYLIASDIPEQPNWVRSLCKLAFPQERRTLERTGSQTMISSLQLQENSLYSTSQEASAGGQFAVRVRQTDAASRCGLSGMYTLVAEVKCLSLKDRQMGNVLFSWPYPYLRRFGRDKSMFSFEAGRRCTSGEGHFEFETSHGSQIFQAIESAIKAGHNDSPVAHEQHQDEGSSLPRQPPRSTSLTAAPANPTVPNTKSQSQPESEYAVPFDKVAQNLLATGFGGLLGPNVPPQAKARKAHKPEHIYDEPELTPVYDEPEGIRVDAWKSQATDAHEIGYEYPYLPGWDDYAVPRGGAKTCQREVQEPEEEWGTQGTKEREYDNITLKAMKES</sequence>
<dbReference type="InterPro" id="IPR001849">
    <property type="entry name" value="PH_domain"/>
</dbReference>
<comment type="caution">
    <text evidence="4">The sequence shown here is derived from an EMBL/GenBank/DDBJ whole genome shotgun (WGS) entry which is preliminary data.</text>
</comment>
<dbReference type="PROSITE" id="PS50003">
    <property type="entry name" value="PH_DOMAIN"/>
    <property type="match status" value="1"/>
</dbReference>
<dbReference type="PROSITE" id="PS51064">
    <property type="entry name" value="IRS_PTB"/>
    <property type="match status" value="1"/>
</dbReference>
<dbReference type="SMART" id="SM00233">
    <property type="entry name" value="PH"/>
    <property type="match status" value="1"/>
</dbReference>
<dbReference type="PANTHER" id="PTHR21258:SF14">
    <property type="entry name" value="DOCKING PROTEIN 2"/>
    <property type="match status" value="1"/>
</dbReference>
<dbReference type="Proteomes" id="UP000824782">
    <property type="component" value="Unassembled WGS sequence"/>
</dbReference>
<dbReference type="SMART" id="SM01244">
    <property type="entry name" value="IRS"/>
    <property type="match status" value="1"/>
</dbReference>
<dbReference type="GO" id="GO:0005737">
    <property type="term" value="C:cytoplasm"/>
    <property type="evidence" value="ECO:0007669"/>
    <property type="project" value="TreeGrafter"/>
</dbReference>
<feature type="compositionally biased region" description="Basic and acidic residues" evidence="1">
    <location>
        <begin position="406"/>
        <end position="422"/>
    </location>
</feature>
<evidence type="ECO:0000259" key="2">
    <source>
        <dbReference type="PROSITE" id="PS50003"/>
    </source>
</evidence>
<dbReference type="AlphaFoldDB" id="A0AAV7BNM9"/>
<dbReference type="SMART" id="SM00310">
    <property type="entry name" value="PTBI"/>
    <property type="match status" value="1"/>
</dbReference>
<accession>A0AAV7BNM9</accession>